<proteinExistence type="predicted"/>
<sequence length="130" mass="13791">MQVIDGESGSAGAFAAPSSPGRELASLSASGLGERFYSWRASCGRLYVCSIFRAEEAALIAAFAGAAVIGVVHEGATRRPVCVFASDALATAAGRRLRADARRLGVNEWHVRFCTGDRDLTRRFARALLS</sequence>
<evidence type="ECO:0000313" key="2">
    <source>
        <dbReference type="EMBL" id="ATQ70077.1"/>
    </source>
</evidence>
<accession>A0A2D2D4X7</accession>
<reference evidence="3" key="1">
    <citation type="submission" date="2017-10" db="EMBL/GenBank/DDBJ databases">
        <title>Completed PacBio SMRT sequence of Methylosinus trichosporium OB3b reveals presence of a third large plasmid.</title>
        <authorList>
            <person name="Charles T.C."/>
            <person name="Lynch M.D.J."/>
            <person name="Heil J.R."/>
            <person name="Cheng J."/>
        </authorList>
    </citation>
    <scope>NUCLEOTIDE SEQUENCE [LARGE SCALE GENOMIC DNA]</scope>
    <source>
        <strain evidence="3">OB3b</strain>
    </source>
</reference>
<name>A0A2D2D4X7_METT3</name>
<organism evidence="2 3">
    <name type="scientific">Methylosinus trichosporium (strain ATCC 35070 / NCIMB 11131 / UNIQEM 75 / OB3b)</name>
    <dbReference type="NCBI Taxonomy" id="595536"/>
    <lineage>
        <taxon>Bacteria</taxon>
        <taxon>Pseudomonadati</taxon>
        <taxon>Pseudomonadota</taxon>
        <taxon>Alphaproteobacteria</taxon>
        <taxon>Hyphomicrobiales</taxon>
        <taxon>Methylocystaceae</taxon>
        <taxon>Methylosinus</taxon>
    </lineage>
</organism>
<dbReference type="EMBL" id="CP023737">
    <property type="protein sequence ID" value="ATQ70077.1"/>
    <property type="molecule type" value="Genomic_DNA"/>
</dbReference>
<dbReference type="AlphaFoldDB" id="A0A2D2D4X7"/>
<evidence type="ECO:0000256" key="1">
    <source>
        <dbReference type="SAM" id="MobiDB-lite"/>
    </source>
</evidence>
<feature type="region of interest" description="Disordered" evidence="1">
    <location>
        <begin position="1"/>
        <end position="20"/>
    </location>
</feature>
<dbReference type="Proteomes" id="UP000230709">
    <property type="component" value="Chromosome"/>
</dbReference>
<gene>
    <name evidence="2" type="ORF">CQW49_20950</name>
</gene>
<keyword evidence="3" id="KW-1185">Reference proteome</keyword>
<protein>
    <submittedName>
        <fullName evidence="2">Uncharacterized protein</fullName>
    </submittedName>
</protein>
<dbReference type="KEGG" id="mtw:CQW49_20950"/>
<evidence type="ECO:0000313" key="3">
    <source>
        <dbReference type="Proteomes" id="UP000230709"/>
    </source>
</evidence>